<evidence type="ECO:0000313" key="2">
    <source>
        <dbReference type="EMBL" id="TCP60632.1"/>
    </source>
</evidence>
<dbReference type="SMART" id="SM00671">
    <property type="entry name" value="SEL1"/>
    <property type="match status" value="4"/>
</dbReference>
<dbReference type="PANTHER" id="PTHR43628:SF1">
    <property type="entry name" value="CHITIN SYNTHASE REGULATORY FACTOR 2-RELATED"/>
    <property type="match status" value="1"/>
</dbReference>
<dbReference type="Gene3D" id="1.25.40.10">
    <property type="entry name" value="Tetratricopeptide repeat domain"/>
    <property type="match status" value="1"/>
</dbReference>
<evidence type="ECO:0000256" key="1">
    <source>
        <dbReference type="SAM" id="SignalP"/>
    </source>
</evidence>
<evidence type="ECO:0000313" key="3">
    <source>
        <dbReference type="Proteomes" id="UP000294813"/>
    </source>
</evidence>
<dbReference type="PANTHER" id="PTHR43628">
    <property type="entry name" value="ACTIVATOR OF C KINASE PROTEIN 1-RELATED"/>
    <property type="match status" value="1"/>
</dbReference>
<dbReference type="InterPro" id="IPR052945">
    <property type="entry name" value="Mitotic_Regulator"/>
</dbReference>
<name>A0A4R2RBC6_9FIRM</name>
<gene>
    <name evidence="2" type="ORF">EDD73_13520</name>
</gene>
<accession>A0A4R2RBC6</accession>
<comment type="caution">
    <text evidence="2">The sequence shown here is derived from an EMBL/GenBank/DDBJ whole genome shotgun (WGS) entry which is preliminary data.</text>
</comment>
<dbReference type="RefSeq" id="WP_131920704.1">
    <property type="nucleotide sequence ID" value="NZ_JAOQNU010000035.1"/>
</dbReference>
<dbReference type="EMBL" id="SLXT01000035">
    <property type="protein sequence ID" value="TCP60632.1"/>
    <property type="molecule type" value="Genomic_DNA"/>
</dbReference>
<feature type="chain" id="PRO_5039684528" evidence="1">
    <location>
        <begin position="25"/>
        <end position="516"/>
    </location>
</feature>
<protein>
    <submittedName>
        <fullName evidence="2">TPR repeat protein</fullName>
    </submittedName>
</protein>
<dbReference type="InterPro" id="IPR011990">
    <property type="entry name" value="TPR-like_helical_dom_sf"/>
</dbReference>
<dbReference type="AlphaFoldDB" id="A0A4R2RBC6"/>
<sequence length="516" mass="59756">MEKKFFSLIFALFFSLVISNATYANESSSLSSFELLDAARQIYQEKIDKLPDTHRNDKESFKAKTDEYAYVTIGGIKYLAFRMVPLDYVTDNYWLIGKYTDEKWQYLTEGTFFTDIEEQVINRDFTRTPSTIMFKYNKNFTAEDGVQYTDEKIISVTERLKSEFHVFQNGKYLNTFKHSSDAIDFAKQYDSSYVTDGLTGKYFWDYIAIALSNEYNQLISELQETELLSKDFKKTCSLYLIRVVGKIDDSTYEIKFPQQDDYSSIMRTNDTIFIRPGNKTMWLKYLGKQPAKLINGFDTEVGVYEEVPLDIVKSIHDPIAIEYNNRLASLRLRKSEAYEKLKQRKEYIEQYNKKLGREFAEKMISLAEQYEIGNGVEKNLVQAATWYQQAATEDHEKAQFKLGMLYLNGLGVGKNQSEGVKLLKLSAEKNYSDAEFMLATLYFQGSGVKKDESESKKWLMRSAEHGNSTAEFAVGVMYITGELNTIKNMNEARFWLKKSEAQGNKEATKVLEQIKN</sequence>
<reference evidence="2 3" key="1">
    <citation type="submission" date="2019-03" db="EMBL/GenBank/DDBJ databases">
        <title>Genomic Encyclopedia of Type Strains, Phase IV (KMG-IV): sequencing the most valuable type-strain genomes for metagenomic binning, comparative biology and taxonomic classification.</title>
        <authorList>
            <person name="Goeker M."/>
        </authorList>
    </citation>
    <scope>NUCLEOTIDE SEQUENCE [LARGE SCALE GENOMIC DNA]</scope>
    <source>
        <strain evidence="2 3">DSM 11170</strain>
    </source>
</reference>
<dbReference type="Proteomes" id="UP000294813">
    <property type="component" value="Unassembled WGS sequence"/>
</dbReference>
<keyword evidence="1" id="KW-0732">Signal</keyword>
<dbReference type="InterPro" id="IPR006597">
    <property type="entry name" value="Sel1-like"/>
</dbReference>
<dbReference type="OrthoDB" id="2724739at2"/>
<proteinExistence type="predicted"/>
<keyword evidence="3" id="KW-1185">Reference proteome</keyword>
<dbReference type="SUPFAM" id="SSF81901">
    <property type="entry name" value="HCP-like"/>
    <property type="match status" value="1"/>
</dbReference>
<dbReference type="Pfam" id="PF08238">
    <property type="entry name" value="Sel1"/>
    <property type="match status" value="4"/>
</dbReference>
<organism evidence="2 3">
    <name type="scientific">Heliophilum fasciatum</name>
    <dbReference type="NCBI Taxonomy" id="35700"/>
    <lineage>
        <taxon>Bacteria</taxon>
        <taxon>Bacillati</taxon>
        <taxon>Bacillota</taxon>
        <taxon>Clostridia</taxon>
        <taxon>Eubacteriales</taxon>
        <taxon>Heliobacteriaceae</taxon>
        <taxon>Heliophilum</taxon>
    </lineage>
</organism>
<feature type="signal peptide" evidence="1">
    <location>
        <begin position="1"/>
        <end position="24"/>
    </location>
</feature>